<dbReference type="HOGENOM" id="CLU_128253_2_3_4"/>
<dbReference type="InterPro" id="IPR009056">
    <property type="entry name" value="Cyt_c-like_dom"/>
</dbReference>
<dbReference type="GO" id="GO:0020037">
    <property type="term" value="F:heme binding"/>
    <property type="evidence" value="ECO:0007669"/>
    <property type="project" value="InterPro"/>
</dbReference>
<keyword evidence="3 4" id="KW-0408">Iron</keyword>
<gene>
    <name evidence="6" type="ordered locus">TKWG_08945</name>
</gene>
<dbReference type="SUPFAM" id="SSF46626">
    <property type="entry name" value="Cytochrome c"/>
    <property type="match status" value="1"/>
</dbReference>
<reference evidence="7" key="2">
    <citation type="journal article" date="2013" name="PLoS ONE">
        <title>Genome implosion elicits host-confinement in Alcaligenaceae: evidence from the comparative genomics of Tetrathiobacter kashmirensis, a pathogen in the making.</title>
        <authorList>
            <person name="Ghosh W."/>
            <person name="Alam M."/>
            <person name="Roy C."/>
            <person name="Pyne P."/>
            <person name="George A."/>
            <person name="Chakraborty R."/>
            <person name="Majumder S."/>
            <person name="Agarwal A."/>
            <person name="Chakraborty S."/>
            <person name="Majumdar S."/>
            <person name="Gupta S.K."/>
        </authorList>
    </citation>
    <scope>NUCLEOTIDE SEQUENCE [LARGE SCALE GENOMIC DNA]</scope>
    <source>
        <strain evidence="7">WT001</strain>
    </source>
</reference>
<dbReference type="STRING" id="1036672.TKWG_08945"/>
<evidence type="ECO:0000313" key="6">
    <source>
        <dbReference type="EMBL" id="AFK62131.1"/>
    </source>
</evidence>
<name>I3UAU3_ADVKW</name>
<keyword evidence="1 4" id="KW-0349">Heme</keyword>
<reference evidence="6 7" key="1">
    <citation type="journal article" date="2011" name="J. Bacteriol.">
        <title>Whole-genome shotgun sequencing of the sulfur-oxidizing chemoautotroph Tetrathiobacter kashmirensis.</title>
        <authorList>
            <person name="Ghosh W."/>
            <person name="George A."/>
            <person name="Agarwal A."/>
            <person name="Raj P."/>
            <person name="Alam M."/>
            <person name="Pyne P."/>
            <person name="Das Gupta S.K."/>
        </authorList>
    </citation>
    <scope>NUCLEOTIDE SEQUENCE [LARGE SCALE GENOMIC DNA]</scope>
    <source>
        <strain evidence="6 7">WT001</strain>
    </source>
</reference>
<evidence type="ECO:0000256" key="2">
    <source>
        <dbReference type="ARBA" id="ARBA00022723"/>
    </source>
</evidence>
<keyword evidence="2 4" id="KW-0479">Metal-binding</keyword>
<feature type="domain" description="Cytochrome c" evidence="5">
    <location>
        <begin position="32"/>
        <end position="111"/>
    </location>
</feature>
<organism evidence="6 7">
    <name type="scientific">Advenella kashmirensis (strain DSM 17095 / LMG 22695 / WT001)</name>
    <name type="common">Tetrathiobacter kashmirensis</name>
    <dbReference type="NCBI Taxonomy" id="1036672"/>
    <lineage>
        <taxon>Bacteria</taxon>
        <taxon>Pseudomonadati</taxon>
        <taxon>Pseudomonadota</taxon>
        <taxon>Betaproteobacteria</taxon>
        <taxon>Burkholderiales</taxon>
        <taxon>Alcaligenaceae</taxon>
    </lineage>
</organism>
<dbReference type="InterPro" id="IPR036909">
    <property type="entry name" value="Cyt_c-like_dom_sf"/>
</dbReference>
<accession>I3UAU3</accession>
<evidence type="ECO:0000259" key="5">
    <source>
        <dbReference type="PROSITE" id="PS51007"/>
    </source>
</evidence>
<dbReference type="GO" id="GO:0046872">
    <property type="term" value="F:metal ion binding"/>
    <property type="evidence" value="ECO:0007669"/>
    <property type="project" value="UniProtKB-KW"/>
</dbReference>
<proteinExistence type="predicted"/>
<dbReference type="Gene3D" id="1.10.760.10">
    <property type="entry name" value="Cytochrome c-like domain"/>
    <property type="match status" value="1"/>
</dbReference>
<evidence type="ECO:0000256" key="1">
    <source>
        <dbReference type="ARBA" id="ARBA00022617"/>
    </source>
</evidence>
<sequence length="113" mass="12378">MRPASQGKAMSQWQKLGVSLIFFFQINTSWGQSAKIEPAQFLAGACISCHTLNTTTTSAIPSLVGVPSKSILSDMLDYANDKRAGLLMPQIAKGYTREQMEMIANYFSSLEPL</sequence>
<evidence type="ECO:0000313" key="7">
    <source>
        <dbReference type="Proteomes" id="UP000005267"/>
    </source>
</evidence>
<dbReference type="KEGG" id="aka:TKWG_08945"/>
<dbReference type="GO" id="GO:0009055">
    <property type="term" value="F:electron transfer activity"/>
    <property type="evidence" value="ECO:0007669"/>
    <property type="project" value="InterPro"/>
</dbReference>
<protein>
    <submittedName>
        <fullName evidence="6">Cytochrome c class I</fullName>
    </submittedName>
</protein>
<dbReference type="Proteomes" id="UP000005267">
    <property type="component" value="Chromosome"/>
</dbReference>
<dbReference type="EMBL" id="CP003555">
    <property type="protein sequence ID" value="AFK62131.1"/>
    <property type="molecule type" value="Genomic_DNA"/>
</dbReference>
<keyword evidence="7" id="KW-1185">Reference proteome</keyword>
<dbReference type="AlphaFoldDB" id="I3UAU3"/>
<evidence type="ECO:0000256" key="4">
    <source>
        <dbReference type="PROSITE-ProRule" id="PRU00433"/>
    </source>
</evidence>
<dbReference type="PROSITE" id="PS51007">
    <property type="entry name" value="CYTC"/>
    <property type="match status" value="1"/>
</dbReference>
<evidence type="ECO:0000256" key="3">
    <source>
        <dbReference type="ARBA" id="ARBA00023004"/>
    </source>
</evidence>